<proteinExistence type="predicted"/>
<sequence length="174" mass="17987">MGRRLCHRYGPGRLPYASRRDIGGGLAMAATGLLAAVLWFGGTWTLLLAGLESDMLGFLLVGGMFAFPVAIVSAFLLGTLCWRTASSETRRPLRGAIFGGVTATGSLIAGALGPAVVLAVSNVASGEMAALEAIIFGLVVFPAGLLFAAMAAGWLVLPLGVVGGWYHERAHSRT</sequence>
<dbReference type="OrthoDB" id="169035at2157"/>
<feature type="transmembrane region" description="Helical" evidence="1">
    <location>
        <begin position="133"/>
        <end position="166"/>
    </location>
</feature>
<organism evidence="2 3">
    <name type="scientific">Natronolimnobius baerhuensis</name>
    <dbReference type="NCBI Taxonomy" id="253108"/>
    <lineage>
        <taxon>Archaea</taxon>
        <taxon>Methanobacteriati</taxon>
        <taxon>Methanobacteriota</taxon>
        <taxon>Stenosarchaea group</taxon>
        <taxon>Halobacteria</taxon>
        <taxon>Halobacteriales</taxon>
        <taxon>Natrialbaceae</taxon>
        <taxon>Natronolimnobius</taxon>
    </lineage>
</organism>
<name>A0A202ECD5_9EURY</name>
<evidence type="ECO:0000313" key="2">
    <source>
        <dbReference type="EMBL" id="OVE85891.1"/>
    </source>
</evidence>
<comment type="caution">
    <text evidence="2">The sequence shown here is derived from an EMBL/GenBank/DDBJ whole genome shotgun (WGS) entry which is preliminary data.</text>
</comment>
<reference evidence="2 3" key="1">
    <citation type="submission" date="2017-02" db="EMBL/GenBank/DDBJ databases">
        <title>Natronthermophilus aegyptiacus gen. nov.,sp. nov., an aerobic, extremely halophilic alkalithermophilic archaeon isolated from the athalassohaline Wadi An Natrun, Egypt.</title>
        <authorList>
            <person name="Zhao B."/>
        </authorList>
    </citation>
    <scope>NUCLEOTIDE SEQUENCE [LARGE SCALE GENOMIC DNA]</scope>
    <source>
        <strain evidence="2 3">CGMCC 1.3597</strain>
    </source>
</reference>
<accession>A0A202ECD5</accession>
<feature type="transmembrane region" description="Helical" evidence="1">
    <location>
        <begin position="55"/>
        <end position="77"/>
    </location>
</feature>
<dbReference type="Proteomes" id="UP000196084">
    <property type="component" value="Unassembled WGS sequence"/>
</dbReference>
<keyword evidence="1" id="KW-1133">Transmembrane helix</keyword>
<keyword evidence="1" id="KW-0812">Transmembrane</keyword>
<dbReference type="EMBL" id="MWPH01000001">
    <property type="protein sequence ID" value="OVE85891.1"/>
    <property type="molecule type" value="Genomic_DNA"/>
</dbReference>
<keyword evidence="3" id="KW-1185">Reference proteome</keyword>
<feature type="transmembrane region" description="Helical" evidence="1">
    <location>
        <begin position="97"/>
        <end position="121"/>
    </location>
</feature>
<dbReference type="AlphaFoldDB" id="A0A202ECD5"/>
<gene>
    <name evidence="2" type="ORF">B2G88_03525</name>
</gene>
<keyword evidence="1" id="KW-0472">Membrane</keyword>
<evidence type="ECO:0000313" key="3">
    <source>
        <dbReference type="Proteomes" id="UP000196084"/>
    </source>
</evidence>
<feature type="transmembrane region" description="Helical" evidence="1">
    <location>
        <begin position="21"/>
        <end position="49"/>
    </location>
</feature>
<protein>
    <submittedName>
        <fullName evidence="2">Uncharacterized protein</fullName>
    </submittedName>
</protein>
<dbReference type="RefSeq" id="WP_087713985.1">
    <property type="nucleotide sequence ID" value="NZ_MWPH01000001.1"/>
</dbReference>
<evidence type="ECO:0000256" key="1">
    <source>
        <dbReference type="SAM" id="Phobius"/>
    </source>
</evidence>